<feature type="domain" description="WsaF C-terminal" evidence="1">
    <location>
        <begin position="243"/>
        <end position="363"/>
    </location>
</feature>
<dbReference type="OrthoDB" id="7615426at2"/>
<dbReference type="Proteomes" id="UP000002505">
    <property type="component" value="Chromosome"/>
</dbReference>
<dbReference type="InterPro" id="IPR055050">
    <property type="entry name" value="WsaF_C"/>
</dbReference>
<dbReference type="Gene3D" id="3.40.50.2000">
    <property type="entry name" value="Glycogen Phosphorylase B"/>
    <property type="match status" value="1"/>
</dbReference>
<accession>B8H8W1</accession>
<protein>
    <recommendedName>
        <fullName evidence="1">WsaF C-terminal domain-containing protein</fullName>
    </recommendedName>
</protein>
<dbReference type="RefSeq" id="WP_015939048.1">
    <property type="nucleotide sequence ID" value="NC_011886.1"/>
</dbReference>
<dbReference type="HOGENOM" id="CLU_055246_1_0_11"/>
<sequence length="413" mass="45060">MTETRVRELVERIRTHGAGDIGRRAVRRLSNNLAVAFATSALDFPLLTQDVADSTKLCLAPPPGRRASQEALNLGWLCTPPGPGSGGHTTLFRMVKGMEDRGHKCTLLLYDRHGTNMSRAVAVVREYWPWLHADIRVVPASIQGFDGCVASSWETAHVLARRSAAAAIHRFYFIQDYEPFFFPRGSLYSLAEDSYRLGFTHIALGNMVADALFENAGVSSAAVPFGCDGDTYVLDNYGTRSGVVFYARESVDRRGTLLGELAMEDFHRRHPEQPIHVYGDPLPSWQVPHHHHGKLSPVQLNRLYNQCLAGLALSFTNISLVAEEMLSCGMAPIVNDHPFARKDLGTPGVRWAPATPGGIAEALCRAVEDPPSPGEAAHSASSARKSWELTKAKTAAIIEAQSFGGLQPGDVHT</sequence>
<reference evidence="2" key="1">
    <citation type="submission" date="2009-01" db="EMBL/GenBank/DDBJ databases">
        <title>Complete sequence of chromosome of Arthrobacter chlorophenolicus A6.</title>
        <authorList>
            <consortium name="US DOE Joint Genome Institute"/>
            <person name="Lucas S."/>
            <person name="Copeland A."/>
            <person name="Lapidus A."/>
            <person name="Glavina del Rio T."/>
            <person name="Tice H."/>
            <person name="Bruce D."/>
            <person name="Goodwin L."/>
            <person name="Pitluck S."/>
            <person name="Goltsman E."/>
            <person name="Clum A."/>
            <person name="Larimer F."/>
            <person name="Land M."/>
            <person name="Hauser L."/>
            <person name="Kyrpides N."/>
            <person name="Mikhailova N."/>
            <person name="Jansson J."/>
            <person name="Richardson P."/>
        </authorList>
    </citation>
    <scope>NUCLEOTIDE SEQUENCE [LARGE SCALE GENOMIC DNA]</scope>
    <source>
        <strain evidence="2">A6</strain>
    </source>
</reference>
<dbReference type="EMBL" id="CP001341">
    <property type="protein sequence ID" value="ACL41856.1"/>
    <property type="molecule type" value="Genomic_DNA"/>
</dbReference>
<organism evidence="2 3">
    <name type="scientific">Pseudarthrobacter chlorophenolicus (strain ATCC 700700 / DSM 12829 / CIP 107037 / JCM 12360 / KCTC 9906 / NCIMB 13794 / A6)</name>
    <name type="common">Arthrobacter chlorophenolicus</name>
    <dbReference type="NCBI Taxonomy" id="452863"/>
    <lineage>
        <taxon>Bacteria</taxon>
        <taxon>Bacillati</taxon>
        <taxon>Actinomycetota</taxon>
        <taxon>Actinomycetes</taxon>
        <taxon>Micrococcales</taxon>
        <taxon>Micrococcaceae</taxon>
        <taxon>Pseudarthrobacter</taxon>
    </lineage>
</organism>
<dbReference type="eggNOG" id="COG0438">
    <property type="taxonomic scope" value="Bacteria"/>
</dbReference>
<evidence type="ECO:0000259" key="1">
    <source>
        <dbReference type="Pfam" id="PF22772"/>
    </source>
</evidence>
<dbReference type="GO" id="GO:0030247">
    <property type="term" value="F:polysaccharide binding"/>
    <property type="evidence" value="ECO:0007669"/>
    <property type="project" value="InterPro"/>
</dbReference>
<evidence type="ECO:0000313" key="2">
    <source>
        <dbReference type="EMBL" id="ACL41856.1"/>
    </source>
</evidence>
<proteinExistence type="predicted"/>
<evidence type="ECO:0000313" key="3">
    <source>
        <dbReference type="Proteomes" id="UP000002505"/>
    </source>
</evidence>
<gene>
    <name evidence="2" type="ordered locus">Achl_3904</name>
</gene>
<dbReference type="STRING" id="452863.Achl_3904"/>
<keyword evidence="3" id="KW-1185">Reference proteome</keyword>
<dbReference type="KEGG" id="ach:Achl_3904"/>
<dbReference type="Gene3D" id="3.40.50.11090">
    <property type="match status" value="1"/>
</dbReference>
<dbReference type="AlphaFoldDB" id="B8H8W1"/>
<dbReference type="Pfam" id="PF22772">
    <property type="entry name" value="WsaF_C"/>
    <property type="match status" value="1"/>
</dbReference>
<dbReference type="SUPFAM" id="SSF53756">
    <property type="entry name" value="UDP-Glycosyltransferase/glycogen phosphorylase"/>
    <property type="match status" value="1"/>
</dbReference>
<name>B8H8W1_PSECP</name>